<comment type="caution">
    <text evidence="1">The sequence shown here is derived from an EMBL/GenBank/DDBJ whole genome shotgun (WGS) entry which is preliminary data.</text>
</comment>
<dbReference type="AlphaFoldDB" id="A0A426ZVS5"/>
<gene>
    <name evidence="1" type="ORF">B296_00037459</name>
</gene>
<organism evidence="1 2">
    <name type="scientific">Ensete ventricosum</name>
    <name type="common">Abyssinian banana</name>
    <name type="synonym">Musa ensete</name>
    <dbReference type="NCBI Taxonomy" id="4639"/>
    <lineage>
        <taxon>Eukaryota</taxon>
        <taxon>Viridiplantae</taxon>
        <taxon>Streptophyta</taxon>
        <taxon>Embryophyta</taxon>
        <taxon>Tracheophyta</taxon>
        <taxon>Spermatophyta</taxon>
        <taxon>Magnoliopsida</taxon>
        <taxon>Liliopsida</taxon>
        <taxon>Zingiberales</taxon>
        <taxon>Musaceae</taxon>
        <taxon>Ensete</taxon>
    </lineage>
</organism>
<evidence type="ECO:0000313" key="2">
    <source>
        <dbReference type="Proteomes" id="UP000287651"/>
    </source>
</evidence>
<proteinExistence type="predicted"/>
<dbReference type="Proteomes" id="UP000287651">
    <property type="component" value="Unassembled WGS sequence"/>
</dbReference>
<reference evidence="1 2" key="1">
    <citation type="journal article" date="2014" name="Agronomy (Basel)">
        <title>A Draft Genome Sequence for Ensete ventricosum, the Drought-Tolerant Tree Against Hunger.</title>
        <authorList>
            <person name="Harrison J."/>
            <person name="Moore K.A."/>
            <person name="Paszkiewicz K."/>
            <person name="Jones T."/>
            <person name="Grant M."/>
            <person name="Ambacheew D."/>
            <person name="Muzemil S."/>
            <person name="Studholme D.J."/>
        </authorList>
    </citation>
    <scope>NUCLEOTIDE SEQUENCE [LARGE SCALE GENOMIC DNA]</scope>
</reference>
<accession>A0A426ZVS5</accession>
<protein>
    <submittedName>
        <fullName evidence="1">Uncharacterized protein</fullName>
    </submittedName>
</protein>
<dbReference type="EMBL" id="AMZH03004810">
    <property type="protein sequence ID" value="RRT68088.1"/>
    <property type="molecule type" value="Genomic_DNA"/>
</dbReference>
<feature type="non-terminal residue" evidence="1">
    <location>
        <position position="1"/>
    </location>
</feature>
<sequence length="58" mass="6179">SAVGGTEEGVDVKDMGGLEVIHCRINTCKFWYNIRLPQGVDVKDMGGLEVAGGSIRAE</sequence>
<evidence type="ECO:0000313" key="1">
    <source>
        <dbReference type="EMBL" id="RRT68088.1"/>
    </source>
</evidence>
<name>A0A426ZVS5_ENSVE</name>